<name>A0A2V2Z5U9_9BACL</name>
<feature type="transmembrane region" description="Helical" evidence="1">
    <location>
        <begin position="25"/>
        <end position="45"/>
    </location>
</feature>
<keyword evidence="3" id="KW-1185">Reference proteome</keyword>
<comment type="caution">
    <text evidence="2">The sequence shown here is derived from an EMBL/GenBank/DDBJ whole genome shotgun (WGS) entry which is preliminary data.</text>
</comment>
<dbReference type="AlphaFoldDB" id="A0A2V2Z5U9"/>
<evidence type="ECO:0000313" key="2">
    <source>
        <dbReference type="EMBL" id="PWW06220.1"/>
    </source>
</evidence>
<sequence>MGMSKRVKPVIDVDLDEDERKPRTVLIVIVFSFVCGLCLSLFASIGGPIKYLFSLLALIVGIKMFGKLDRVGPRIWFVSLSIIWYLVLTVIIAFVMYIQDNPLPATG</sequence>
<evidence type="ECO:0000256" key="1">
    <source>
        <dbReference type="SAM" id="Phobius"/>
    </source>
</evidence>
<organism evidence="2 3">
    <name type="scientific">Paenibacillus cellulosilyticus</name>
    <dbReference type="NCBI Taxonomy" id="375489"/>
    <lineage>
        <taxon>Bacteria</taxon>
        <taxon>Bacillati</taxon>
        <taxon>Bacillota</taxon>
        <taxon>Bacilli</taxon>
        <taxon>Bacillales</taxon>
        <taxon>Paenibacillaceae</taxon>
        <taxon>Paenibacillus</taxon>
    </lineage>
</organism>
<gene>
    <name evidence="2" type="ORF">DFQ01_103121</name>
</gene>
<keyword evidence="1" id="KW-1133">Transmembrane helix</keyword>
<feature type="transmembrane region" description="Helical" evidence="1">
    <location>
        <begin position="51"/>
        <end position="68"/>
    </location>
</feature>
<reference evidence="2 3" key="1">
    <citation type="submission" date="2018-05" db="EMBL/GenBank/DDBJ databases">
        <title>Genomic Encyclopedia of Type Strains, Phase III (KMG-III): the genomes of soil and plant-associated and newly described type strains.</title>
        <authorList>
            <person name="Whitman W."/>
        </authorList>
    </citation>
    <scope>NUCLEOTIDE SEQUENCE [LARGE SCALE GENOMIC DNA]</scope>
    <source>
        <strain evidence="2 3">CECT 5696</strain>
    </source>
</reference>
<keyword evidence="1" id="KW-0472">Membrane</keyword>
<dbReference type="InterPro" id="IPR036259">
    <property type="entry name" value="MFS_trans_sf"/>
</dbReference>
<accession>A0A2V2Z5U9</accession>
<feature type="transmembrane region" description="Helical" evidence="1">
    <location>
        <begin position="75"/>
        <end position="98"/>
    </location>
</feature>
<proteinExistence type="predicted"/>
<dbReference type="EMBL" id="QGTQ01000003">
    <property type="protein sequence ID" value="PWW06220.1"/>
    <property type="molecule type" value="Genomic_DNA"/>
</dbReference>
<keyword evidence="1" id="KW-0812">Transmembrane</keyword>
<dbReference type="Proteomes" id="UP000246635">
    <property type="component" value="Unassembled WGS sequence"/>
</dbReference>
<evidence type="ECO:0000313" key="3">
    <source>
        <dbReference type="Proteomes" id="UP000246635"/>
    </source>
</evidence>
<protein>
    <submittedName>
        <fullName evidence="2">Uncharacterized protein</fullName>
    </submittedName>
</protein>
<dbReference type="SUPFAM" id="SSF103473">
    <property type="entry name" value="MFS general substrate transporter"/>
    <property type="match status" value="1"/>
</dbReference>